<name>A0A0M9VIV1_9FLAO</name>
<evidence type="ECO:0000313" key="3">
    <source>
        <dbReference type="Proteomes" id="UP000037755"/>
    </source>
</evidence>
<dbReference type="STRING" id="1202724.AM493_14320"/>
<organism evidence="2 3">
    <name type="scientific">Flavobacterium akiainvivens</name>
    <dbReference type="NCBI Taxonomy" id="1202724"/>
    <lineage>
        <taxon>Bacteria</taxon>
        <taxon>Pseudomonadati</taxon>
        <taxon>Bacteroidota</taxon>
        <taxon>Flavobacteriia</taxon>
        <taxon>Flavobacteriales</taxon>
        <taxon>Flavobacteriaceae</taxon>
        <taxon>Flavobacterium</taxon>
    </lineage>
</organism>
<dbReference type="Proteomes" id="UP000037755">
    <property type="component" value="Unassembled WGS sequence"/>
</dbReference>
<dbReference type="EMBL" id="LIYD01000005">
    <property type="protein sequence ID" value="KOS07079.1"/>
    <property type="molecule type" value="Genomic_DNA"/>
</dbReference>
<evidence type="ECO:0008006" key="4">
    <source>
        <dbReference type="Google" id="ProtNLM"/>
    </source>
</evidence>
<feature type="signal peptide" evidence="1">
    <location>
        <begin position="1"/>
        <end position="20"/>
    </location>
</feature>
<proteinExistence type="predicted"/>
<evidence type="ECO:0000256" key="1">
    <source>
        <dbReference type="SAM" id="SignalP"/>
    </source>
</evidence>
<dbReference type="PROSITE" id="PS51257">
    <property type="entry name" value="PROKAR_LIPOPROTEIN"/>
    <property type="match status" value="1"/>
</dbReference>
<keyword evidence="1" id="KW-0732">Signal</keyword>
<dbReference type="AlphaFoldDB" id="A0A0M9VIV1"/>
<feature type="chain" id="PRO_5005839285" description="Lipoprotein" evidence="1">
    <location>
        <begin position="21"/>
        <end position="140"/>
    </location>
</feature>
<evidence type="ECO:0000313" key="2">
    <source>
        <dbReference type="EMBL" id="KOS07079.1"/>
    </source>
</evidence>
<dbReference type="PATRIC" id="fig|1202724.3.peg.2973"/>
<dbReference type="RefSeq" id="WP_054408716.1">
    <property type="nucleotide sequence ID" value="NZ_FOYA01000009.1"/>
</dbReference>
<reference evidence="2 3" key="1">
    <citation type="submission" date="2015-08" db="EMBL/GenBank/DDBJ databases">
        <title>Whole genome sequence of Flavobacterium akiainvivens IK-1T, from decaying Wikstroemia oahuensis, an endemic Hawaiian shrub.</title>
        <authorList>
            <person name="Wan X."/>
            <person name="Hou S."/>
            <person name="Saito J."/>
            <person name="Donachie S."/>
        </authorList>
    </citation>
    <scope>NUCLEOTIDE SEQUENCE [LARGE SCALE GENOMIC DNA]</scope>
    <source>
        <strain evidence="2 3">IK-1</strain>
    </source>
</reference>
<accession>A0A0M9VIV1</accession>
<protein>
    <recommendedName>
        <fullName evidence="4">Lipoprotein</fullName>
    </recommendedName>
</protein>
<keyword evidence="3" id="KW-1185">Reference proteome</keyword>
<comment type="caution">
    <text evidence="2">The sequence shown here is derived from an EMBL/GenBank/DDBJ whole genome shotgun (WGS) entry which is preliminary data.</text>
</comment>
<sequence>MKTTLLSLCVAALLTSCDGAFTHYITNTNQEVVDQLRSPSDSTFSLSVNRMTELVPKKKRIVVTTKKENTGAIAVTVNGEKRSIKTGHNVNNGLHTYYLSKINIKNGDSISVDWDSETFNFVVLDSAKPAINYYISAAKK</sequence>
<gene>
    <name evidence="2" type="ORF">AM493_14320</name>
</gene>